<name>A0A415D848_9FIRM</name>
<comment type="caution">
    <text evidence="1">The sequence shown here is derived from an EMBL/GenBank/DDBJ whole genome shotgun (WGS) entry which is preliminary data.</text>
</comment>
<sequence>MILYHVTLFNKPTQEILIPRIPGDTSIGEEVKTNRICLAPSIIQCLRALEIYKYFQEDTLDVKVYKIVVDENDEQLISWEQLYLNGLVDDAALTHEYWYKSKLIPVEYNEYRISECVKKRYIIISSKEKMRIKEIIETMGVCFNRLEKYNAFQIMNEWLPRQSETFQEQVKKKLTHKVEEYTEGSAEIYKKIFGNIPERFREEKDFREIEYLEKCKIEYIT</sequence>
<dbReference type="Proteomes" id="UP000285832">
    <property type="component" value="Unassembled WGS sequence"/>
</dbReference>
<evidence type="ECO:0000313" key="2">
    <source>
        <dbReference type="Proteomes" id="UP000285832"/>
    </source>
</evidence>
<evidence type="ECO:0000313" key="1">
    <source>
        <dbReference type="EMBL" id="RHJ62812.1"/>
    </source>
</evidence>
<protein>
    <submittedName>
        <fullName evidence="1">Uncharacterized protein</fullName>
    </submittedName>
</protein>
<dbReference type="EMBL" id="QRMI01000007">
    <property type="protein sequence ID" value="RHJ62812.1"/>
    <property type="molecule type" value="Genomic_DNA"/>
</dbReference>
<gene>
    <name evidence="1" type="ORF">DW116_03905</name>
</gene>
<accession>A0A415D848</accession>
<organism evidence="1 2">
    <name type="scientific">[Ruminococcus] lactaris</name>
    <dbReference type="NCBI Taxonomy" id="46228"/>
    <lineage>
        <taxon>Bacteria</taxon>
        <taxon>Bacillati</taxon>
        <taxon>Bacillota</taxon>
        <taxon>Clostridia</taxon>
        <taxon>Lachnospirales</taxon>
        <taxon>Lachnospiraceae</taxon>
        <taxon>Mediterraneibacter</taxon>
    </lineage>
</organism>
<dbReference type="AlphaFoldDB" id="A0A415D848"/>
<proteinExistence type="predicted"/>
<reference evidence="1 2" key="1">
    <citation type="submission" date="2018-08" db="EMBL/GenBank/DDBJ databases">
        <title>A genome reference for cultivated species of the human gut microbiota.</title>
        <authorList>
            <person name="Zou Y."/>
            <person name="Xue W."/>
            <person name="Luo G."/>
        </authorList>
    </citation>
    <scope>NUCLEOTIDE SEQUENCE [LARGE SCALE GENOMIC DNA]</scope>
    <source>
        <strain evidence="1 2">AM09-9</strain>
    </source>
</reference>
<dbReference type="RefSeq" id="WP_118278810.1">
    <property type="nucleotide sequence ID" value="NZ_CAJMJQ010000005.1"/>
</dbReference>